<feature type="transmembrane region" description="Helical" evidence="2">
    <location>
        <begin position="33"/>
        <end position="54"/>
    </location>
</feature>
<dbReference type="AlphaFoldDB" id="A0A109IMM1"/>
<reference evidence="4" key="1">
    <citation type="submission" date="2016-06" db="EMBL/GenBank/DDBJ databases">
        <authorList>
            <person name="Varghese N."/>
            <person name="Submissions Spin"/>
        </authorList>
    </citation>
    <scope>NUCLEOTIDE SEQUENCE [LARGE SCALE GENOMIC DNA]</scope>
    <source>
        <strain evidence="4">DSM 44983</strain>
    </source>
</reference>
<sequence>MSPRRLALLITCLAVAGLAATFAIVGWDETGRIASAVSALAAVAAVGVAVWAALDARRDDSLIEVSGTGDAEARDGGRANTGLSGDPGTRRPIKIRKTGTAKATGEGGDANTGAQR</sequence>
<name>A0A109IMM1_9ACTN</name>
<keyword evidence="2" id="KW-0472">Membrane</keyword>
<evidence type="ECO:0000313" key="4">
    <source>
        <dbReference type="Proteomes" id="UP000198226"/>
    </source>
</evidence>
<evidence type="ECO:0000256" key="1">
    <source>
        <dbReference type="SAM" id="MobiDB-lite"/>
    </source>
</evidence>
<evidence type="ECO:0000256" key="2">
    <source>
        <dbReference type="SAM" id="Phobius"/>
    </source>
</evidence>
<dbReference type="EMBL" id="LT607752">
    <property type="protein sequence ID" value="SCG81550.1"/>
    <property type="molecule type" value="Genomic_DNA"/>
</dbReference>
<dbReference type="Proteomes" id="UP000198226">
    <property type="component" value="Chromosome I"/>
</dbReference>
<keyword evidence="2" id="KW-0812">Transmembrane</keyword>
<evidence type="ECO:0000313" key="3">
    <source>
        <dbReference type="EMBL" id="SCG81550.1"/>
    </source>
</evidence>
<keyword evidence="2" id="KW-1133">Transmembrane helix</keyword>
<feature type="region of interest" description="Disordered" evidence="1">
    <location>
        <begin position="67"/>
        <end position="116"/>
    </location>
</feature>
<keyword evidence="4" id="KW-1185">Reference proteome</keyword>
<gene>
    <name evidence="3" type="ORF">GA0070623_5934</name>
</gene>
<accession>A0A109IMM1</accession>
<proteinExistence type="predicted"/>
<organism evidence="3 4">
    <name type="scientific">Micromonospora rifamycinica</name>
    <dbReference type="NCBI Taxonomy" id="291594"/>
    <lineage>
        <taxon>Bacteria</taxon>
        <taxon>Bacillati</taxon>
        <taxon>Actinomycetota</taxon>
        <taxon>Actinomycetes</taxon>
        <taxon>Micromonosporales</taxon>
        <taxon>Micromonosporaceae</taxon>
        <taxon>Micromonospora</taxon>
    </lineage>
</organism>
<protein>
    <submittedName>
        <fullName evidence="3">Uncharacterized protein</fullName>
    </submittedName>
</protein>